<feature type="transmembrane region" description="Helical" evidence="1">
    <location>
        <begin position="445"/>
        <end position="462"/>
    </location>
</feature>
<dbReference type="GO" id="GO:0015035">
    <property type="term" value="F:protein-disulfide reductase activity"/>
    <property type="evidence" value="ECO:0007669"/>
    <property type="project" value="InterPro"/>
</dbReference>
<keyword evidence="1 2" id="KW-0812">Transmembrane</keyword>
<feature type="transmembrane region" description="Helical" evidence="1">
    <location>
        <begin position="323"/>
        <end position="343"/>
    </location>
</feature>
<name>A0A0T7GDK7_NEOGA</name>
<feature type="transmembrane region" description="Helical" evidence="1">
    <location>
        <begin position="509"/>
        <end position="533"/>
    </location>
</feature>
<keyword evidence="1" id="KW-0472">Membrane</keyword>
<feature type="transmembrane region" description="Helical" evidence="1">
    <location>
        <begin position="135"/>
        <end position="159"/>
    </location>
</feature>
<dbReference type="InterPro" id="IPR007263">
    <property type="entry name" value="DCC1-like"/>
</dbReference>
<keyword evidence="1" id="KW-1133">Transmembrane helix</keyword>
<dbReference type="Proteomes" id="UP000039660">
    <property type="component" value="Unassembled WGS sequence"/>
</dbReference>
<feature type="transmembrane region" description="Helical" evidence="1">
    <location>
        <begin position="179"/>
        <end position="202"/>
    </location>
</feature>
<organism evidence="2 3">
    <name type="scientific">Neorhizobium galegae bv. officinalis</name>
    <dbReference type="NCBI Taxonomy" id="323656"/>
    <lineage>
        <taxon>Bacteria</taxon>
        <taxon>Pseudomonadati</taxon>
        <taxon>Pseudomonadota</taxon>
        <taxon>Alphaproteobacteria</taxon>
        <taxon>Hyphomicrobiales</taxon>
        <taxon>Rhizobiaceae</taxon>
        <taxon>Rhizobium/Agrobacterium group</taxon>
        <taxon>Neorhizobium</taxon>
    </lineage>
</organism>
<dbReference type="EMBL" id="CCRK01000002">
    <property type="protein sequence ID" value="CDZ45381.1"/>
    <property type="molecule type" value="Genomic_DNA"/>
</dbReference>
<accession>A0A0T7GDK7</accession>
<protein>
    <submittedName>
        <fullName evidence="2">Putative transmembrane protein</fullName>
    </submittedName>
</protein>
<reference evidence="2 3" key="1">
    <citation type="submission" date="2014-08" db="EMBL/GenBank/DDBJ databases">
        <authorList>
            <person name="Chen Y.-H."/>
        </authorList>
    </citation>
    <scope>NUCLEOTIDE SEQUENCE [LARGE SCALE GENOMIC DNA]</scope>
</reference>
<dbReference type="RefSeq" id="WP_245289908.1">
    <property type="nucleotide sequence ID" value="NZ_CCRK01000002.1"/>
</dbReference>
<sequence>MGMVNATEMSAGVKSLLNLRSSKGTVVASLIFIIALSLVVSTGTWDGFGKRFLGFFPILIGLFVLGMSQFIRVKAAAMLSGLAHWLTKRGAFASNPEQEAPKFALIRIAFGLFMIERAFWILAYLGPSDWGQPAVWLTAMTGLLCGVLVTFGLFTQYALVYLIVFQWQIGDALLSTYTLGNYIAAMLSVLLIFANAGANFSLDRFLMKRGTLAGRAISAFYYDNGLPSESGLQLAKLMTLACYWCVCLYSLSIHLAEPAWMSGSAGPMLLTNNFMSRYSTEFSWLLSQGPIPVFLARLSLWAMLPWYLLLLPFVLLGGVFRKYVIVWGLLFFALSLFVLQLGWLAQFEFLFLAALFWTTTFIKGANRLQVAYDDRCNLCDRTVRFVKAVDLFKRVHLKPLSKNIPWLLEAGIDPDDAQKDLYAVDASNGKAVKGYEFYMLLSKHVFLLLPLHPLLIIGRYLGGPAVYRFVAERRTRMFGVCQIPTPKPEYTLLQTGQMVHKDIVPGDPISTVFCHVMILLTCYVISLPLPYVVKNPPKVLGKIQRSVAMPTNAAGIYGVGPINVFNATDLRMAENWFTLSKKTEDGLEQLLPIFSEDGKRLEAHRSDRVYYGHTVPFRRGVIGKEGCQFEAFRKKVSYLVESEHLNGDTLIYRQYLEPLPSVDLLLRGQYMASERRLVCEVTF</sequence>
<feature type="transmembrane region" description="Helical" evidence="1">
    <location>
        <begin position="26"/>
        <end position="45"/>
    </location>
</feature>
<feature type="transmembrane region" description="Helical" evidence="1">
    <location>
        <begin position="104"/>
        <end position="123"/>
    </location>
</feature>
<proteinExistence type="predicted"/>
<feature type="transmembrane region" description="Helical" evidence="1">
    <location>
        <begin position="52"/>
        <end position="71"/>
    </location>
</feature>
<feature type="transmembrane region" description="Helical" evidence="1">
    <location>
        <begin position="237"/>
        <end position="256"/>
    </location>
</feature>
<evidence type="ECO:0000256" key="1">
    <source>
        <dbReference type="SAM" id="Phobius"/>
    </source>
</evidence>
<evidence type="ECO:0000313" key="3">
    <source>
        <dbReference type="Proteomes" id="UP000039660"/>
    </source>
</evidence>
<feature type="transmembrane region" description="Helical" evidence="1">
    <location>
        <begin position="294"/>
        <end position="316"/>
    </location>
</feature>
<dbReference type="AlphaFoldDB" id="A0A0T7GDK7"/>
<gene>
    <name evidence="2" type="ORF">NGAL_HAMBI1189_08310</name>
</gene>
<evidence type="ECO:0000313" key="2">
    <source>
        <dbReference type="EMBL" id="CDZ45381.1"/>
    </source>
</evidence>
<dbReference type="Pfam" id="PF04134">
    <property type="entry name" value="DCC1-like"/>
    <property type="match status" value="1"/>
</dbReference>